<feature type="transmembrane region" description="Helical" evidence="7">
    <location>
        <begin position="530"/>
        <end position="548"/>
    </location>
</feature>
<feature type="signal peptide" evidence="8">
    <location>
        <begin position="1"/>
        <end position="24"/>
    </location>
</feature>
<evidence type="ECO:0000313" key="10">
    <source>
        <dbReference type="EMBL" id="KAK4034099.1"/>
    </source>
</evidence>
<dbReference type="Pfam" id="PF06011">
    <property type="entry name" value="TRP"/>
    <property type="match status" value="1"/>
</dbReference>
<feature type="transmembrane region" description="Helical" evidence="7">
    <location>
        <begin position="560"/>
        <end position="579"/>
    </location>
</feature>
<evidence type="ECO:0000256" key="6">
    <source>
        <dbReference type="ARBA" id="ARBA00023136"/>
    </source>
</evidence>
<dbReference type="InterPro" id="IPR000073">
    <property type="entry name" value="AB_hydrolase_1"/>
</dbReference>
<dbReference type="SUPFAM" id="SSF53474">
    <property type="entry name" value="alpha/beta-Hydrolases"/>
    <property type="match status" value="1"/>
</dbReference>
<keyword evidence="5 7" id="KW-1133">Transmembrane helix</keyword>
<sequence>MRGLGGPLMRAVLAGALLARGVLGLDVLETVGFSSCNTNASVSVQKVDIRYNNDDKTVTFDVAGSSNKVQNVTAVLNVTAYGQNIYSNSFDPCAQGTFVQQLCPVPAGNFSAKGSQKIPEEFASLVPAIAFQIPDIAAMATLQLESRDSGERVACIQSQVSNGKTASVPAVSYVAAGVAGAALVLSGVSAAGAAFAGGSAAAGGGSTAGGMGTVSPSFMEVFGWFQGMAMNGMMSVNYPNVYRSFAKNFGFSIGLIPWTPVLVSIDNFRAATGGNLTENSVEFLRNATLVFPDGSSQTAGQGLLKRAMDQFAHLAARQIETSINGTANEAAQQDGGAQNTVQVAVSGIQGYVQQLSIPSGDTFMTVLLVVAIVIAAIVVGVLLVKVILEFWALFGSFPQALAGFRKHYWGSIARAITSLIMLLYGIWVLYCVFQFTQGDSWAAKTLAGVTLFLFTAILAYFCWKIWATARKLKQHEGDIGALYDDKDIWVKYSLFYESYRRDYWWIFVPTILYMLAKGCIIAGADGHGMVQTSAQLVVEGVMLVLLLWSRPYERRSSNVINIAIQVVRVLSVVCILVFVEEFGIAQTTQTVTGVVLIAVQSALTGVLAILIAWNALNACCKQNPHRKRRKEMEKLQQRDTLTPLDARNSLLLDRAKTADSDVSSSLSLSKTGFAPLVSVETEQTAAAITTTSPERYSNNTTNGSGRLSANPMFAPRAPSFSRPLTPNTVVAGGGLAVPGLGQNMNPSRENLVLGAAPLGGNGGAGGDMRQPTLPNLGGGGYGGFGGQQARSQGGYPAPAQGQQGGFPGRSLDPIPWTTYFERELFLPAPDGSVTYHAYLTSPAPASGPGKSGGPLFVTHHGAGSSGLSFAVLGAEIRKRLPAAGILSVDARGHGLTTTAAAASAAAAATAPGEGEDLTLPTLASDLLAVLTLTQAAMHWPSLPPLILVGHSLGGAVVTEFASVLLPKIDLLGYAVLDVVEGSAMDALQSMHAYLATRPAGFESLRDAVEWHVRSRTVRNAVSARASVPGLLVGAGANSSGRGNQRTSAKGSKPFRWRTDLAKTQPFWEGWFTGLSKKFLGGRGGKMLLLAGTDRLDTELTIGQMQGKYALQVFPEAGHFIHEDLPEKTAIALVDFHRRNDRSALVLPPKVSDLLAQGKRV</sequence>
<proteinExistence type="inferred from homology"/>
<dbReference type="Pfam" id="PF14558">
    <property type="entry name" value="TRP_N"/>
    <property type="match status" value="1"/>
</dbReference>
<dbReference type="Pfam" id="PF12697">
    <property type="entry name" value="Abhydrolase_6"/>
    <property type="match status" value="1"/>
</dbReference>
<dbReference type="AlphaFoldDB" id="A0AAN6P996"/>
<keyword evidence="11" id="KW-1185">Reference proteome</keyword>
<dbReference type="InterPro" id="IPR040241">
    <property type="entry name" value="TRP_Flc/Pkd2-like"/>
</dbReference>
<evidence type="ECO:0000256" key="4">
    <source>
        <dbReference type="ARBA" id="ARBA00022729"/>
    </source>
</evidence>
<name>A0AAN6P996_9PEZI</name>
<feature type="domain" description="ML-like" evidence="9">
    <location>
        <begin position="26"/>
        <end position="167"/>
    </location>
</feature>
<dbReference type="GO" id="GO:0009272">
    <property type="term" value="P:fungal-type cell wall biogenesis"/>
    <property type="evidence" value="ECO:0007669"/>
    <property type="project" value="TreeGrafter"/>
</dbReference>
<dbReference type="GO" id="GO:0055085">
    <property type="term" value="P:transmembrane transport"/>
    <property type="evidence" value="ECO:0007669"/>
    <property type="project" value="TreeGrafter"/>
</dbReference>
<comment type="caution">
    <text evidence="10">The sequence shown here is derived from an EMBL/GenBank/DDBJ whole genome shotgun (WGS) entry which is preliminary data.</text>
</comment>
<evidence type="ECO:0000259" key="9">
    <source>
        <dbReference type="SMART" id="SM01320"/>
    </source>
</evidence>
<dbReference type="PANTHER" id="PTHR31145">
    <property type="entry name" value="INTEGRAL MEMBRANE PROTEIN (AFU_ORTHOLOGUE AFUA_7G01610)"/>
    <property type="match status" value="1"/>
</dbReference>
<dbReference type="SMART" id="SM01320">
    <property type="entry name" value="TRP_N"/>
    <property type="match status" value="1"/>
</dbReference>
<evidence type="ECO:0000313" key="11">
    <source>
        <dbReference type="Proteomes" id="UP001303115"/>
    </source>
</evidence>
<dbReference type="Gene3D" id="3.40.50.1820">
    <property type="entry name" value="alpha/beta hydrolase"/>
    <property type="match status" value="1"/>
</dbReference>
<dbReference type="EMBL" id="MU854495">
    <property type="protein sequence ID" value="KAK4034099.1"/>
    <property type="molecule type" value="Genomic_DNA"/>
</dbReference>
<reference evidence="11" key="1">
    <citation type="journal article" date="2023" name="Mol. Phylogenet. Evol.">
        <title>Genome-scale phylogeny and comparative genomics of the fungal order Sordariales.</title>
        <authorList>
            <person name="Hensen N."/>
            <person name="Bonometti L."/>
            <person name="Westerberg I."/>
            <person name="Brannstrom I.O."/>
            <person name="Guillou S."/>
            <person name="Cros-Aarteil S."/>
            <person name="Calhoun S."/>
            <person name="Haridas S."/>
            <person name="Kuo A."/>
            <person name="Mondo S."/>
            <person name="Pangilinan J."/>
            <person name="Riley R."/>
            <person name="LaButti K."/>
            <person name="Andreopoulos B."/>
            <person name="Lipzen A."/>
            <person name="Chen C."/>
            <person name="Yan M."/>
            <person name="Daum C."/>
            <person name="Ng V."/>
            <person name="Clum A."/>
            <person name="Steindorff A."/>
            <person name="Ohm R.A."/>
            <person name="Martin F."/>
            <person name="Silar P."/>
            <person name="Natvig D.O."/>
            <person name="Lalanne C."/>
            <person name="Gautier V."/>
            <person name="Ament-Velasquez S.L."/>
            <person name="Kruys A."/>
            <person name="Hutchinson M.I."/>
            <person name="Powell A.J."/>
            <person name="Barry K."/>
            <person name="Miller A.N."/>
            <person name="Grigoriev I.V."/>
            <person name="Debuchy R."/>
            <person name="Gladieux P."/>
            <person name="Hiltunen Thoren M."/>
            <person name="Johannesson H."/>
        </authorList>
    </citation>
    <scope>NUCLEOTIDE SEQUENCE [LARGE SCALE GENOMIC DNA]</scope>
    <source>
        <strain evidence="11">CBS 284.82</strain>
    </source>
</reference>
<evidence type="ECO:0000256" key="5">
    <source>
        <dbReference type="ARBA" id="ARBA00022989"/>
    </source>
</evidence>
<feature type="transmembrane region" description="Helical" evidence="7">
    <location>
        <begin position="363"/>
        <end position="394"/>
    </location>
</feature>
<dbReference type="InterPro" id="IPR029058">
    <property type="entry name" value="AB_hydrolase_fold"/>
</dbReference>
<evidence type="ECO:0000256" key="3">
    <source>
        <dbReference type="ARBA" id="ARBA00022692"/>
    </source>
</evidence>
<evidence type="ECO:0000256" key="1">
    <source>
        <dbReference type="ARBA" id="ARBA00004141"/>
    </source>
</evidence>
<dbReference type="PANTHER" id="PTHR31145:SF5">
    <property type="entry name" value="DUF907 DOMAIN PROTEIN (AFU_ORTHOLOGUE AFUA_2G06100)"/>
    <property type="match status" value="1"/>
</dbReference>
<feature type="transmembrane region" description="Helical" evidence="7">
    <location>
        <begin position="591"/>
        <end position="620"/>
    </location>
</feature>
<feature type="transmembrane region" description="Helical" evidence="7">
    <location>
        <begin position="441"/>
        <end position="463"/>
    </location>
</feature>
<dbReference type="InterPro" id="IPR032800">
    <property type="entry name" value="TRP_N"/>
</dbReference>
<evidence type="ECO:0000256" key="2">
    <source>
        <dbReference type="ARBA" id="ARBA00010642"/>
    </source>
</evidence>
<feature type="transmembrane region" description="Helical" evidence="7">
    <location>
        <begin position="503"/>
        <end position="524"/>
    </location>
</feature>
<dbReference type="GO" id="GO:0016020">
    <property type="term" value="C:membrane"/>
    <property type="evidence" value="ECO:0007669"/>
    <property type="project" value="UniProtKB-SubCell"/>
</dbReference>
<accession>A0AAN6P996</accession>
<keyword evidence="3 7" id="KW-0812">Transmembrane</keyword>
<feature type="transmembrane region" description="Helical" evidence="7">
    <location>
        <begin position="415"/>
        <end position="435"/>
    </location>
</feature>
<protein>
    <recommendedName>
        <fullName evidence="9">ML-like domain-containing protein</fullName>
    </recommendedName>
</protein>
<keyword evidence="6 7" id="KW-0472">Membrane</keyword>
<gene>
    <name evidence="10" type="ORF">C8A01DRAFT_49437</name>
</gene>
<keyword evidence="4 8" id="KW-0732">Signal</keyword>
<evidence type="ECO:0000256" key="8">
    <source>
        <dbReference type="SAM" id="SignalP"/>
    </source>
</evidence>
<comment type="similarity">
    <text evidence="2">Belongs to the transient receptor potential (TRP) ion channel family.</text>
</comment>
<dbReference type="Proteomes" id="UP001303115">
    <property type="component" value="Unassembled WGS sequence"/>
</dbReference>
<feature type="chain" id="PRO_5042934644" description="ML-like domain-containing protein" evidence="8">
    <location>
        <begin position="25"/>
        <end position="1160"/>
    </location>
</feature>
<comment type="subcellular location">
    <subcellularLocation>
        <location evidence="1">Membrane</location>
        <topology evidence="1">Multi-pass membrane protein</topology>
    </subcellularLocation>
</comment>
<organism evidence="10 11">
    <name type="scientific">Parachaetomium inaequale</name>
    <dbReference type="NCBI Taxonomy" id="2588326"/>
    <lineage>
        <taxon>Eukaryota</taxon>
        <taxon>Fungi</taxon>
        <taxon>Dikarya</taxon>
        <taxon>Ascomycota</taxon>
        <taxon>Pezizomycotina</taxon>
        <taxon>Sordariomycetes</taxon>
        <taxon>Sordariomycetidae</taxon>
        <taxon>Sordariales</taxon>
        <taxon>Chaetomiaceae</taxon>
        <taxon>Parachaetomium</taxon>
    </lineage>
</organism>
<evidence type="ECO:0000256" key="7">
    <source>
        <dbReference type="SAM" id="Phobius"/>
    </source>
</evidence>
<dbReference type="InterPro" id="IPR010308">
    <property type="entry name" value="TRP_C"/>
</dbReference>